<feature type="compositionally biased region" description="Gly residues" evidence="1">
    <location>
        <begin position="422"/>
        <end position="433"/>
    </location>
</feature>
<accession>A0A3A5KS76</accession>
<sequence>MTTSLGQALPGLVSTRAPSKAAANSSSETSSFDDMVRGTEKPARPEGQPTDRAVQGARWVKGASVNLGKVQPDHEPSAKAATPKQSAGRIPKEDADTNTGKTADDAEPAVQGANVAPLQDRLPLLMALHDIRQFSAAAKTEGSAATTDGETTEPTLESQPPSAQQLSSLKKSRSSSGPDAHDAGSVSKSERTANGVSLPGQLRQPDVVGSVLKGPPRPDDETTILPKDQTATEPASPAKRSAPGSKSLEAIRSAMPSEQGKQATSAARIDVVAEQSFPAPAQSPMSQTTSVLIDAIASDSSLRQAFSTASTSPQTASSVAVPTHILKIELHPAELGMVTASLRLAGEQLSIELKPETHEAYRRLAADSAAIVKSLRGLGFDVDKVAILQPSIAVPTVARADASSSLPMSTGREQSAFQSGDPSGGNAGSGGQQPGRNYPNDAQEIGRAVSPARERTGDGMFI</sequence>
<dbReference type="Pfam" id="PF02120">
    <property type="entry name" value="Flg_hook"/>
    <property type="match status" value="1"/>
</dbReference>
<dbReference type="RefSeq" id="WP_120014903.1">
    <property type="nucleotide sequence ID" value="NZ_QZWZ01000010.1"/>
</dbReference>
<name>A0A3A5KS76_9HYPH</name>
<feature type="compositionally biased region" description="Polar residues" evidence="1">
    <location>
        <begin position="404"/>
        <end position="418"/>
    </location>
</feature>
<feature type="region of interest" description="Disordered" evidence="1">
    <location>
        <begin position="1"/>
        <end position="115"/>
    </location>
</feature>
<reference evidence="3 4" key="1">
    <citation type="submission" date="2018-09" db="EMBL/GenBank/DDBJ databases">
        <title>Mesorhizobium carmichaelinearum sp. nov. isolated from Carmichaelinea spp. root nodules in New Zealand.</title>
        <authorList>
            <person name="De Meyer S.E."/>
        </authorList>
    </citation>
    <scope>NUCLEOTIDE SEQUENCE [LARGE SCALE GENOMIC DNA]</scope>
    <source>
        <strain evidence="3 4">ICMP19557</strain>
    </source>
</reference>
<evidence type="ECO:0000313" key="3">
    <source>
        <dbReference type="EMBL" id="RJT39026.1"/>
    </source>
</evidence>
<feature type="compositionally biased region" description="Basic and acidic residues" evidence="1">
    <location>
        <begin position="34"/>
        <end position="44"/>
    </location>
</feature>
<dbReference type="OrthoDB" id="8117459at2"/>
<dbReference type="AlphaFoldDB" id="A0A3A5KS76"/>
<keyword evidence="4" id="KW-1185">Reference proteome</keyword>
<feature type="compositionally biased region" description="Polar residues" evidence="1">
    <location>
        <begin position="22"/>
        <end position="32"/>
    </location>
</feature>
<keyword evidence="3" id="KW-0282">Flagellum</keyword>
<evidence type="ECO:0000256" key="1">
    <source>
        <dbReference type="SAM" id="MobiDB-lite"/>
    </source>
</evidence>
<feature type="compositionally biased region" description="Polar residues" evidence="1">
    <location>
        <begin position="143"/>
        <end position="157"/>
    </location>
</feature>
<dbReference type="Gene3D" id="3.30.750.140">
    <property type="match status" value="1"/>
</dbReference>
<feature type="domain" description="Flagellar hook-length control protein-like C-terminal" evidence="2">
    <location>
        <begin position="324"/>
        <end position="387"/>
    </location>
</feature>
<keyword evidence="3" id="KW-0966">Cell projection</keyword>
<dbReference type="Proteomes" id="UP000272706">
    <property type="component" value="Unassembled WGS sequence"/>
</dbReference>
<gene>
    <name evidence="3" type="ORF">D3227_15150</name>
</gene>
<protein>
    <submittedName>
        <fullName evidence="3">Flagellar hook-length control protein FliK</fullName>
    </submittedName>
</protein>
<organism evidence="3 4">
    <name type="scientific">Mesorhizobium waimense</name>
    <dbReference type="NCBI Taxonomy" id="1300307"/>
    <lineage>
        <taxon>Bacteria</taxon>
        <taxon>Pseudomonadati</taxon>
        <taxon>Pseudomonadota</taxon>
        <taxon>Alphaproteobacteria</taxon>
        <taxon>Hyphomicrobiales</taxon>
        <taxon>Phyllobacteriaceae</taxon>
        <taxon>Mesorhizobium</taxon>
    </lineage>
</organism>
<proteinExistence type="predicted"/>
<dbReference type="InterPro" id="IPR038610">
    <property type="entry name" value="FliK-like_C_sf"/>
</dbReference>
<feature type="region of interest" description="Disordered" evidence="1">
    <location>
        <begin position="137"/>
        <end position="246"/>
    </location>
</feature>
<feature type="compositionally biased region" description="Low complexity" evidence="1">
    <location>
        <begin position="158"/>
        <end position="169"/>
    </location>
</feature>
<dbReference type="InterPro" id="IPR021136">
    <property type="entry name" value="Flagellar_hook_control-like_C"/>
</dbReference>
<dbReference type="EMBL" id="QZWZ01000010">
    <property type="protein sequence ID" value="RJT39026.1"/>
    <property type="molecule type" value="Genomic_DNA"/>
</dbReference>
<feature type="compositionally biased region" description="Basic and acidic residues" evidence="1">
    <location>
        <begin position="452"/>
        <end position="462"/>
    </location>
</feature>
<feature type="region of interest" description="Disordered" evidence="1">
    <location>
        <begin position="404"/>
        <end position="462"/>
    </location>
</feature>
<keyword evidence="3" id="KW-0969">Cilium</keyword>
<comment type="caution">
    <text evidence="3">The sequence shown here is derived from an EMBL/GenBank/DDBJ whole genome shotgun (WGS) entry which is preliminary data.</text>
</comment>
<evidence type="ECO:0000313" key="4">
    <source>
        <dbReference type="Proteomes" id="UP000272706"/>
    </source>
</evidence>
<evidence type="ECO:0000259" key="2">
    <source>
        <dbReference type="Pfam" id="PF02120"/>
    </source>
</evidence>